<protein>
    <submittedName>
        <fullName evidence="1">Uncharacterized protein</fullName>
    </submittedName>
</protein>
<gene>
    <name evidence="1" type="ORF">D1868_03130</name>
</gene>
<reference evidence="1 2" key="1">
    <citation type="submission" date="2019-10" db="EMBL/GenBank/DDBJ databases">
        <title>Genome Sequences from Six Type Strain Members of the Archaeal Family Sulfolobaceae: Acidianus ambivalens, Acidianus infernus, Metallosphaera prunae, Stygiolobus azoricus, Sulfolobus metallicus, and Sulfurisphaera ohwakuensis.</title>
        <authorList>
            <person name="Counts J.A."/>
            <person name="Kelly R.M."/>
        </authorList>
    </citation>
    <scope>NUCLEOTIDE SEQUENCE [LARGE SCALE GENOMIC DNA]</scope>
    <source>
        <strain evidence="1 2">FC6</strain>
    </source>
</reference>
<name>A0A650CMS7_9CREN</name>
<dbReference type="GeneID" id="42798032"/>
<dbReference type="KEGG" id="sazo:D1868_03130"/>
<dbReference type="EMBL" id="CP045483">
    <property type="protein sequence ID" value="QGR19068.1"/>
    <property type="molecule type" value="Genomic_DNA"/>
</dbReference>
<sequence>MELILTGFTSDGRIFRKVYYDKEGKRLIEILISDKVIVKVSDSVYDGINYLNSLGLKAECERTDVLDLFIRNKNEKVKFAYYLHKEDMLVPFVGEAELDRIAQQIVDGYILEIFGKTEKRLT</sequence>
<dbReference type="AlphaFoldDB" id="A0A650CMS7"/>
<dbReference type="RefSeq" id="WP_156005454.1">
    <property type="nucleotide sequence ID" value="NZ_CP045483.1"/>
</dbReference>
<accession>A0A650CMS7</accession>
<keyword evidence="2" id="KW-1185">Reference proteome</keyword>
<dbReference type="Proteomes" id="UP000423396">
    <property type="component" value="Chromosome"/>
</dbReference>
<organism evidence="1 2">
    <name type="scientific">Stygiolobus azoricus</name>
    <dbReference type="NCBI Taxonomy" id="41675"/>
    <lineage>
        <taxon>Archaea</taxon>
        <taxon>Thermoproteota</taxon>
        <taxon>Thermoprotei</taxon>
        <taxon>Sulfolobales</taxon>
        <taxon>Sulfolobaceae</taxon>
        <taxon>Stygiolobus</taxon>
    </lineage>
</organism>
<evidence type="ECO:0000313" key="2">
    <source>
        <dbReference type="Proteomes" id="UP000423396"/>
    </source>
</evidence>
<dbReference type="OrthoDB" id="375248at2157"/>
<proteinExistence type="predicted"/>
<evidence type="ECO:0000313" key="1">
    <source>
        <dbReference type="EMBL" id="QGR19068.1"/>
    </source>
</evidence>